<dbReference type="Gene3D" id="1.10.10.10">
    <property type="entry name" value="Winged helix-like DNA-binding domain superfamily/Winged helix DNA-binding domain"/>
    <property type="match status" value="1"/>
</dbReference>
<feature type="domain" description="SIS" evidence="5">
    <location>
        <begin position="103"/>
        <end position="241"/>
    </location>
</feature>
<dbReference type="PANTHER" id="PTHR30514">
    <property type="entry name" value="GLUCOKINASE"/>
    <property type="match status" value="1"/>
</dbReference>
<dbReference type="InterPro" id="IPR001347">
    <property type="entry name" value="SIS_dom"/>
</dbReference>
<dbReference type="Pfam" id="PF01418">
    <property type="entry name" value="HTH_6"/>
    <property type="match status" value="1"/>
</dbReference>
<protein>
    <submittedName>
        <fullName evidence="6">Transcriptional regulator</fullName>
    </submittedName>
</protein>
<keyword evidence="3" id="KW-0804">Transcription</keyword>
<dbReference type="STRING" id="273068.TTE1212"/>
<evidence type="ECO:0000256" key="2">
    <source>
        <dbReference type="ARBA" id="ARBA00023125"/>
    </source>
</evidence>
<keyword evidence="7" id="KW-1185">Reference proteome</keyword>
<dbReference type="InterPro" id="IPR009057">
    <property type="entry name" value="Homeodomain-like_sf"/>
</dbReference>
<evidence type="ECO:0000259" key="4">
    <source>
        <dbReference type="PROSITE" id="PS51071"/>
    </source>
</evidence>
<dbReference type="SUPFAM" id="SSF53697">
    <property type="entry name" value="SIS domain"/>
    <property type="match status" value="1"/>
</dbReference>
<dbReference type="Proteomes" id="UP000000555">
    <property type="component" value="Chromosome"/>
</dbReference>
<dbReference type="InterPro" id="IPR036388">
    <property type="entry name" value="WH-like_DNA-bd_sf"/>
</dbReference>
<dbReference type="GO" id="GO:0003677">
    <property type="term" value="F:DNA binding"/>
    <property type="evidence" value="ECO:0007669"/>
    <property type="project" value="UniProtKB-KW"/>
</dbReference>
<organism evidence="6 7">
    <name type="scientific">Caldanaerobacter subterraneus subsp. tengcongensis (strain DSM 15242 / JCM 11007 / NBRC 100824 / MB4)</name>
    <name type="common">Thermoanaerobacter tengcongensis</name>
    <dbReference type="NCBI Taxonomy" id="273068"/>
    <lineage>
        <taxon>Bacteria</taxon>
        <taxon>Bacillati</taxon>
        <taxon>Bacillota</taxon>
        <taxon>Clostridia</taxon>
        <taxon>Thermoanaerobacterales</taxon>
        <taxon>Thermoanaerobacteraceae</taxon>
        <taxon>Caldanaerobacter</taxon>
    </lineage>
</organism>
<dbReference type="HOGENOM" id="CLU_055769_1_1_9"/>
<evidence type="ECO:0000259" key="5">
    <source>
        <dbReference type="PROSITE" id="PS51464"/>
    </source>
</evidence>
<dbReference type="KEGG" id="tte:TTE1212"/>
<evidence type="ECO:0000256" key="1">
    <source>
        <dbReference type="ARBA" id="ARBA00023015"/>
    </source>
</evidence>
<evidence type="ECO:0000313" key="6">
    <source>
        <dbReference type="EMBL" id="AAM24442.1"/>
    </source>
</evidence>
<dbReference type="InterPro" id="IPR046348">
    <property type="entry name" value="SIS_dom_sf"/>
</dbReference>
<dbReference type="GO" id="GO:1901135">
    <property type="term" value="P:carbohydrate derivative metabolic process"/>
    <property type="evidence" value="ECO:0007669"/>
    <property type="project" value="InterPro"/>
</dbReference>
<keyword evidence="1" id="KW-0805">Transcription regulation</keyword>
<dbReference type="EMBL" id="AE008691">
    <property type="protein sequence ID" value="AAM24442.1"/>
    <property type="molecule type" value="Genomic_DNA"/>
</dbReference>
<dbReference type="Pfam" id="PF01380">
    <property type="entry name" value="SIS"/>
    <property type="match status" value="1"/>
</dbReference>
<name>Q8RAK1_CALS4</name>
<dbReference type="PANTHER" id="PTHR30514:SF18">
    <property type="entry name" value="RPIR-FAMILY TRANSCRIPTIONAL REGULATOR"/>
    <property type="match status" value="1"/>
</dbReference>
<dbReference type="InterPro" id="IPR035472">
    <property type="entry name" value="RpiR-like_SIS"/>
</dbReference>
<dbReference type="InterPro" id="IPR047640">
    <property type="entry name" value="RpiR-like"/>
</dbReference>
<dbReference type="GO" id="GO:0097367">
    <property type="term" value="F:carbohydrate derivative binding"/>
    <property type="evidence" value="ECO:0007669"/>
    <property type="project" value="InterPro"/>
</dbReference>
<accession>Q8RAK1</accession>
<proteinExistence type="predicted"/>
<evidence type="ECO:0000313" key="7">
    <source>
        <dbReference type="Proteomes" id="UP000000555"/>
    </source>
</evidence>
<dbReference type="CDD" id="cd05013">
    <property type="entry name" value="SIS_RpiR"/>
    <property type="match status" value="1"/>
</dbReference>
<gene>
    <name evidence="6" type="primary">RpiR2</name>
    <name evidence="6" type="ordered locus">TTE1212</name>
</gene>
<keyword evidence="2" id="KW-0238">DNA-binding</keyword>
<reference evidence="6 7" key="1">
    <citation type="journal article" date="2002" name="Genome Res.">
        <title>A complete sequence of the T. tengcongensis genome.</title>
        <authorList>
            <person name="Bao Q."/>
            <person name="Tian Y."/>
            <person name="Li W."/>
            <person name="Xu Z."/>
            <person name="Xuan Z."/>
            <person name="Hu S."/>
            <person name="Dong W."/>
            <person name="Yang J."/>
            <person name="Chen Y."/>
            <person name="Xue Y."/>
            <person name="Xu Y."/>
            <person name="Lai X."/>
            <person name="Huang L."/>
            <person name="Dong X."/>
            <person name="Ma Y."/>
            <person name="Ling L."/>
            <person name="Tan H."/>
            <person name="Chen R."/>
            <person name="Wang J."/>
            <person name="Yu J."/>
            <person name="Yang H."/>
        </authorList>
    </citation>
    <scope>NUCLEOTIDE SEQUENCE [LARGE SCALE GENOMIC DNA]</scope>
    <source>
        <strain evidence="7">DSM 15242 / JCM 11007 / NBRC 100824 / MB4</strain>
    </source>
</reference>
<dbReference type="PROSITE" id="PS51071">
    <property type="entry name" value="HTH_RPIR"/>
    <property type="match status" value="1"/>
</dbReference>
<feature type="domain" description="HTH rpiR-type" evidence="4">
    <location>
        <begin position="1"/>
        <end position="58"/>
    </location>
</feature>
<dbReference type="eggNOG" id="COG1737">
    <property type="taxonomic scope" value="Bacteria"/>
</dbReference>
<dbReference type="GO" id="GO:0003700">
    <property type="term" value="F:DNA-binding transcription factor activity"/>
    <property type="evidence" value="ECO:0007669"/>
    <property type="project" value="InterPro"/>
</dbReference>
<dbReference type="InterPro" id="IPR000281">
    <property type="entry name" value="HTH_RpiR"/>
</dbReference>
<dbReference type="Gene3D" id="3.40.50.10490">
    <property type="entry name" value="Glucose-6-phosphate isomerase like protein, domain 1"/>
    <property type="match status" value="1"/>
</dbReference>
<sequence>MIAQYIVNNYEKAVFMTSKDIAKELKISESTVVRFASELGYNGFPELKTALQEFVKGKLTTLQRLEITKESNEEKLLAEVLNLDIGSIKQTLNEVDVGTFKKVVDCILNARKIYIVGLRTSTVIAEYMGFYLNLLRDNVIVVKRGVSDLFEQILRVEREDLVIGIGFPRYSRRTVDLLKYAKSQGATVIALTDSFISPLARIADEVLTAKNSIISFVDSLVAPLSLVNAIVVAVGTRERETITGVFEKLENIWEEYEVYLTKF</sequence>
<dbReference type="PROSITE" id="PS51464">
    <property type="entry name" value="SIS"/>
    <property type="match status" value="1"/>
</dbReference>
<dbReference type="AlphaFoldDB" id="Q8RAK1"/>
<dbReference type="SUPFAM" id="SSF46689">
    <property type="entry name" value="Homeodomain-like"/>
    <property type="match status" value="1"/>
</dbReference>
<evidence type="ECO:0000256" key="3">
    <source>
        <dbReference type="ARBA" id="ARBA00023163"/>
    </source>
</evidence>